<keyword evidence="1" id="KW-0472">Membrane</keyword>
<keyword evidence="1" id="KW-0812">Transmembrane</keyword>
<name>A0A4Q7V0B6_PSEST</name>
<evidence type="ECO:0000313" key="2">
    <source>
        <dbReference type="EMBL" id="RZT86741.1"/>
    </source>
</evidence>
<keyword evidence="1" id="KW-1133">Transmembrane helix</keyword>
<proteinExistence type="predicted"/>
<comment type="caution">
    <text evidence="2">The sequence shown here is derived from an EMBL/GenBank/DDBJ whole genome shotgun (WGS) entry which is preliminary data.</text>
</comment>
<protein>
    <recommendedName>
        <fullName evidence="4">Sodium:proton antiporter</fullName>
    </recommendedName>
</protein>
<feature type="transmembrane region" description="Helical" evidence="1">
    <location>
        <begin position="121"/>
        <end position="143"/>
    </location>
</feature>
<dbReference type="AlphaFoldDB" id="A0A4Q7V0B6"/>
<reference evidence="2 3" key="1">
    <citation type="submission" date="2019-02" db="EMBL/GenBank/DDBJ databases">
        <title>Sequencing the genomes of 1000 actinobacteria strains.</title>
        <authorList>
            <person name="Klenk H.-P."/>
        </authorList>
    </citation>
    <scope>NUCLEOTIDE SEQUENCE [LARGE SCALE GENOMIC DNA]</scope>
    <source>
        <strain evidence="2 3">DSM 45779</strain>
    </source>
</reference>
<dbReference type="InterPro" id="IPR046291">
    <property type="entry name" value="DUF6328"/>
</dbReference>
<accession>A0A4Q7V0B6</accession>
<evidence type="ECO:0000313" key="3">
    <source>
        <dbReference type="Proteomes" id="UP000291591"/>
    </source>
</evidence>
<feature type="transmembrane region" description="Helical" evidence="1">
    <location>
        <begin position="77"/>
        <end position="100"/>
    </location>
</feature>
<dbReference type="Proteomes" id="UP000291591">
    <property type="component" value="Unassembled WGS sequence"/>
</dbReference>
<feature type="transmembrane region" description="Helical" evidence="1">
    <location>
        <begin position="149"/>
        <end position="172"/>
    </location>
</feature>
<dbReference type="Pfam" id="PF19853">
    <property type="entry name" value="DUF6328"/>
    <property type="match status" value="1"/>
</dbReference>
<sequence>MADRLGGGQADPVPVVTGSDDWNVEQRDEMPLRRADRNFAELLQELRVVLTGVQILFGFLLTASFSERFTRLDTLQVTVFLVTLLCAATSSALLVAPVAAHRIVFQRGRKPELVRWAHLSALTGMGFLGLTMSSGLLLVFDLAVGRVPAFVVAGVFLAAVVAVWAVVPLSALR</sequence>
<feature type="transmembrane region" description="Helical" evidence="1">
    <location>
        <begin position="46"/>
        <end position="65"/>
    </location>
</feature>
<evidence type="ECO:0008006" key="4">
    <source>
        <dbReference type="Google" id="ProtNLM"/>
    </source>
</evidence>
<organism evidence="2 3">
    <name type="scientific">Pseudonocardia sediminis</name>
    <dbReference type="NCBI Taxonomy" id="1397368"/>
    <lineage>
        <taxon>Bacteria</taxon>
        <taxon>Bacillati</taxon>
        <taxon>Actinomycetota</taxon>
        <taxon>Actinomycetes</taxon>
        <taxon>Pseudonocardiales</taxon>
        <taxon>Pseudonocardiaceae</taxon>
        <taxon>Pseudonocardia</taxon>
    </lineage>
</organism>
<evidence type="ECO:0000256" key="1">
    <source>
        <dbReference type="SAM" id="Phobius"/>
    </source>
</evidence>
<dbReference type="EMBL" id="SHKL01000001">
    <property type="protein sequence ID" value="RZT86741.1"/>
    <property type="molecule type" value="Genomic_DNA"/>
</dbReference>
<keyword evidence="3" id="KW-1185">Reference proteome</keyword>
<gene>
    <name evidence="2" type="ORF">EV383_3639</name>
</gene>